<proteinExistence type="predicted"/>
<sequence>MHVNQAPITDVSTIQQYLTPLYPSASQILKTFLPVVLFIAFFLTIWLFAFIKSSKTSEKFLFLGLLLLPVFTSIIFIVAVDYGRWVSAYTCSQFIVFFYLLHDSDSVVSKMILPNKIIRRCTLLGLFVAFLVSQHYGANLP</sequence>
<evidence type="ECO:0000256" key="1">
    <source>
        <dbReference type="SAM" id="Phobius"/>
    </source>
</evidence>
<accession>A0A645IQT0</accession>
<gene>
    <name evidence="2" type="ORF">SDC9_200351</name>
</gene>
<comment type="caution">
    <text evidence="2">The sequence shown here is derived from an EMBL/GenBank/DDBJ whole genome shotgun (WGS) entry which is preliminary data.</text>
</comment>
<feature type="transmembrane region" description="Helical" evidence="1">
    <location>
        <begin position="28"/>
        <end position="48"/>
    </location>
</feature>
<name>A0A645IQT0_9ZZZZ</name>
<dbReference type="AlphaFoldDB" id="A0A645IQT0"/>
<dbReference type="EMBL" id="VSSQ01119034">
    <property type="protein sequence ID" value="MPN52689.1"/>
    <property type="molecule type" value="Genomic_DNA"/>
</dbReference>
<feature type="transmembrane region" description="Helical" evidence="1">
    <location>
        <begin position="121"/>
        <end position="138"/>
    </location>
</feature>
<evidence type="ECO:0000313" key="2">
    <source>
        <dbReference type="EMBL" id="MPN52689.1"/>
    </source>
</evidence>
<keyword evidence="1" id="KW-1133">Transmembrane helix</keyword>
<keyword evidence="1" id="KW-0812">Transmembrane</keyword>
<protein>
    <submittedName>
        <fullName evidence="2">Uncharacterized protein</fullName>
    </submittedName>
</protein>
<feature type="transmembrane region" description="Helical" evidence="1">
    <location>
        <begin position="60"/>
        <end position="79"/>
    </location>
</feature>
<keyword evidence="1" id="KW-0472">Membrane</keyword>
<reference evidence="2" key="1">
    <citation type="submission" date="2019-08" db="EMBL/GenBank/DDBJ databases">
        <authorList>
            <person name="Kucharzyk K."/>
            <person name="Murdoch R.W."/>
            <person name="Higgins S."/>
            <person name="Loffler F."/>
        </authorList>
    </citation>
    <scope>NUCLEOTIDE SEQUENCE</scope>
</reference>
<organism evidence="2">
    <name type="scientific">bioreactor metagenome</name>
    <dbReference type="NCBI Taxonomy" id="1076179"/>
    <lineage>
        <taxon>unclassified sequences</taxon>
        <taxon>metagenomes</taxon>
        <taxon>ecological metagenomes</taxon>
    </lineage>
</organism>
<feature type="transmembrane region" description="Helical" evidence="1">
    <location>
        <begin position="85"/>
        <end position="101"/>
    </location>
</feature>